<sequence length="130" mass="14435">MLLWLTNTSAYRYTQDGCPTWCGNVRIPFPFGIDVNCSLNEWYSIECRNSSRSSDYYIEGTPYLTKISLECYSGGYSGLMSKLSGSSHLVSCYPNWVCVCDGLDALLCLEMVVKDKSDKTSKDTGASVVC</sequence>
<name>A0ACC0HIW7_9ERIC</name>
<accession>A0ACC0HIW7</accession>
<proteinExistence type="predicted"/>
<organism evidence="1 2">
    <name type="scientific">Camellia lanceoleosa</name>
    <dbReference type="NCBI Taxonomy" id="1840588"/>
    <lineage>
        <taxon>Eukaryota</taxon>
        <taxon>Viridiplantae</taxon>
        <taxon>Streptophyta</taxon>
        <taxon>Embryophyta</taxon>
        <taxon>Tracheophyta</taxon>
        <taxon>Spermatophyta</taxon>
        <taxon>Magnoliopsida</taxon>
        <taxon>eudicotyledons</taxon>
        <taxon>Gunneridae</taxon>
        <taxon>Pentapetalae</taxon>
        <taxon>asterids</taxon>
        <taxon>Ericales</taxon>
        <taxon>Theaceae</taxon>
        <taxon>Camellia</taxon>
    </lineage>
</organism>
<evidence type="ECO:0000313" key="2">
    <source>
        <dbReference type="Proteomes" id="UP001060215"/>
    </source>
</evidence>
<protein>
    <submittedName>
        <fullName evidence="1">Wall-associated receptor kinase-like 13</fullName>
    </submittedName>
</protein>
<dbReference type="EMBL" id="CM045762">
    <property type="protein sequence ID" value="KAI8011991.1"/>
    <property type="molecule type" value="Genomic_DNA"/>
</dbReference>
<evidence type="ECO:0000313" key="1">
    <source>
        <dbReference type="EMBL" id="KAI8011991.1"/>
    </source>
</evidence>
<gene>
    <name evidence="1" type="ORF">LOK49_LG06G01972</name>
</gene>
<dbReference type="Proteomes" id="UP001060215">
    <property type="component" value="Chromosome 5"/>
</dbReference>
<keyword evidence="2" id="KW-1185">Reference proteome</keyword>
<reference evidence="1 2" key="1">
    <citation type="journal article" date="2022" name="Plant J.">
        <title>Chromosome-level genome of Camellia lanceoleosa provides a valuable resource for understanding genome evolution and self-incompatibility.</title>
        <authorList>
            <person name="Gong W."/>
            <person name="Xiao S."/>
            <person name="Wang L."/>
            <person name="Liao Z."/>
            <person name="Chang Y."/>
            <person name="Mo W."/>
            <person name="Hu G."/>
            <person name="Li W."/>
            <person name="Zhao G."/>
            <person name="Zhu H."/>
            <person name="Hu X."/>
            <person name="Ji K."/>
            <person name="Xiang X."/>
            <person name="Song Q."/>
            <person name="Yuan D."/>
            <person name="Jin S."/>
            <person name="Zhang L."/>
        </authorList>
    </citation>
    <scope>NUCLEOTIDE SEQUENCE [LARGE SCALE GENOMIC DNA]</scope>
    <source>
        <strain evidence="1">SQ_2022a</strain>
    </source>
</reference>
<comment type="caution">
    <text evidence="1">The sequence shown here is derived from an EMBL/GenBank/DDBJ whole genome shotgun (WGS) entry which is preliminary data.</text>
</comment>